<dbReference type="RefSeq" id="WP_129068145.1">
    <property type="nucleotide sequence ID" value="NZ_RDFA01000002.1"/>
</dbReference>
<dbReference type="GO" id="GO:0003824">
    <property type="term" value="F:catalytic activity"/>
    <property type="evidence" value="ECO:0007669"/>
    <property type="project" value="InterPro"/>
</dbReference>
<gene>
    <name evidence="5" type="ORF">EAF64_06380</name>
</gene>
<dbReference type="EMBL" id="RDFA01000002">
    <property type="protein sequence ID" value="RXK50183.1"/>
    <property type="molecule type" value="Genomic_DNA"/>
</dbReference>
<dbReference type="PRINTS" id="PR00332">
    <property type="entry name" value="HISTRIAD"/>
</dbReference>
<dbReference type="AlphaFoldDB" id="A0A498L020"/>
<organism evidence="5 6">
    <name type="scientific">Halorientalis pallida</name>
    <dbReference type="NCBI Taxonomy" id="2479928"/>
    <lineage>
        <taxon>Archaea</taxon>
        <taxon>Methanobacteriati</taxon>
        <taxon>Methanobacteriota</taxon>
        <taxon>Stenosarchaea group</taxon>
        <taxon>Halobacteria</taxon>
        <taxon>Halobacteriales</taxon>
        <taxon>Haloarculaceae</taxon>
        <taxon>Halorientalis</taxon>
    </lineage>
</organism>
<proteinExistence type="predicted"/>
<dbReference type="SUPFAM" id="SSF54197">
    <property type="entry name" value="HIT-like"/>
    <property type="match status" value="1"/>
</dbReference>
<evidence type="ECO:0000256" key="1">
    <source>
        <dbReference type="PIRSR" id="PIRSR601310-1"/>
    </source>
</evidence>
<evidence type="ECO:0000256" key="2">
    <source>
        <dbReference type="PIRSR" id="PIRSR601310-3"/>
    </source>
</evidence>
<accession>A0A498L020</accession>
<dbReference type="PROSITE" id="PS51084">
    <property type="entry name" value="HIT_2"/>
    <property type="match status" value="1"/>
</dbReference>
<feature type="active site" description="Tele-AMP-histidine intermediate" evidence="1">
    <location>
        <position position="100"/>
    </location>
</feature>
<reference evidence="5 6" key="1">
    <citation type="submission" date="2019-01" db="EMBL/GenBank/DDBJ databases">
        <title>Halorientalis sp. F13-25 a new haloarchaeum isolated from hypersaline water.</title>
        <authorList>
            <person name="Ana D.-V."/>
            <person name="Cristina S.-P."/>
            <person name="Antonio V."/>
        </authorList>
    </citation>
    <scope>NUCLEOTIDE SEQUENCE [LARGE SCALE GENOMIC DNA]</scope>
    <source>
        <strain evidence="5 6">F13-25</strain>
    </source>
</reference>
<evidence type="ECO:0000313" key="5">
    <source>
        <dbReference type="EMBL" id="RXK50183.1"/>
    </source>
</evidence>
<dbReference type="InterPro" id="IPR036265">
    <property type="entry name" value="HIT-like_sf"/>
</dbReference>
<feature type="short sequence motif" description="Histidine triad motif" evidence="2 3">
    <location>
        <begin position="98"/>
        <end position="102"/>
    </location>
</feature>
<sequence>MSDDCIFCQIVAGEIPSHTVYEDDHVFAFLDVNPLAPGHTLVIPRDHHERLNDLPDDTADALYAAIHDLVPAAEAAVDAPASNVGFNNGEESGQEVPHVHGHVVPRFADDGGSPIHAVGGAAPDLDDDEMADIAEDIAAAQD</sequence>
<name>A0A498L020_9EURY</name>
<dbReference type="OrthoDB" id="26806at2157"/>
<evidence type="ECO:0000313" key="6">
    <source>
        <dbReference type="Proteomes" id="UP000289691"/>
    </source>
</evidence>
<dbReference type="InterPro" id="IPR001310">
    <property type="entry name" value="Histidine_triad_HIT"/>
</dbReference>
<dbReference type="GO" id="GO:0009117">
    <property type="term" value="P:nucleotide metabolic process"/>
    <property type="evidence" value="ECO:0007669"/>
    <property type="project" value="TreeGrafter"/>
</dbReference>
<dbReference type="Pfam" id="PF01230">
    <property type="entry name" value="HIT"/>
    <property type="match status" value="1"/>
</dbReference>
<protein>
    <submittedName>
        <fullName evidence="5">HIT family protein</fullName>
    </submittedName>
</protein>
<evidence type="ECO:0000259" key="4">
    <source>
        <dbReference type="PROSITE" id="PS51084"/>
    </source>
</evidence>
<dbReference type="Gene3D" id="3.30.428.10">
    <property type="entry name" value="HIT-like"/>
    <property type="match status" value="1"/>
</dbReference>
<dbReference type="Proteomes" id="UP000289691">
    <property type="component" value="Unassembled WGS sequence"/>
</dbReference>
<comment type="caution">
    <text evidence="5">The sequence shown here is derived from an EMBL/GenBank/DDBJ whole genome shotgun (WGS) entry which is preliminary data.</text>
</comment>
<dbReference type="PANTHER" id="PTHR46648">
    <property type="entry name" value="HIT FAMILY PROTEIN 1"/>
    <property type="match status" value="1"/>
</dbReference>
<dbReference type="InterPro" id="IPR011146">
    <property type="entry name" value="HIT-like"/>
</dbReference>
<dbReference type="PANTHER" id="PTHR46648:SF1">
    <property type="entry name" value="ADENOSINE 5'-MONOPHOSPHORAMIDASE HNT1"/>
    <property type="match status" value="1"/>
</dbReference>
<evidence type="ECO:0000256" key="3">
    <source>
        <dbReference type="PROSITE-ProRule" id="PRU00464"/>
    </source>
</evidence>
<feature type="domain" description="HIT" evidence="4">
    <location>
        <begin position="6"/>
        <end position="113"/>
    </location>
</feature>
<keyword evidence="6" id="KW-1185">Reference proteome</keyword>